<dbReference type="PANTHER" id="PTHR10828">
    <property type="entry name" value="M-PHASE INDUCER PHOSPHATASE DUAL SPECIFICITY PHOSPHATASE CDC25"/>
    <property type="match status" value="1"/>
</dbReference>
<dbReference type="GO" id="GO:0005634">
    <property type="term" value="C:nucleus"/>
    <property type="evidence" value="ECO:0007669"/>
    <property type="project" value="TreeGrafter"/>
</dbReference>
<dbReference type="GO" id="GO:0004725">
    <property type="term" value="F:protein tyrosine phosphatase activity"/>
    <property type="evidence" value="ECO:0007669"/>
    <property type="project" value="TreeGrafter"/>
</dbReference>
<dbReference type="AlphaFoldDB" id="A0A0J9X6G8"/>
<evidence type="ECO:0000313" key="3">
    <source>
        <dbReference type="Proteomes" id="UP000242525"/>
    </source>
</evidence>
<protein>
    <submittedName>
        <fullName evidence="2">Similar to Saccharomyces cerevisiae YPR200C ARR2 Arsenate reductase required for arsenate resistance</fullName>
    </submittedName>
</protein>
<organism evidence="2 3">
    <name type="scientific">Geotrichum candidum</name>
    <name type="common">Oospora lactis</name>
    <name type="synonym">Dipodascus geotrichum</name>
    <dbReference type="NCBI Taxonomy" id="1173061"/>
    <lineage>
        <taxon>Eukaryota</taxon>
        <taxon>Fungi</taxon>
        <taxon>Dikarya</taxon>
        <taxon>Ascomycota</taxon>
        <taxon>Saccharomycotina</taxon>
        <taxon>Dipodascomycetes</taxon>
        <taxon>Dipodascales</taxon>
        <taxon>Dipodascaceae</taxon>
        <taxon>Geotrichum</taxon>
    </lineage>
</organism>
<dbReference type="EMBL" id="CCBN010000003">
    <property type="protein sequence ID" value="CDO52751.1"/>
    <property type="molecule type" value="Genomic_DNA"/>
</dbReference>
<sequence>MSNLTTELQAWWNNTQDPGVQPDESDYLSQEKVKDIIKNCPKEMALIDLRKNDFIGGKIKGALNLPAQGIHNSIDDLYDLFKASGKKEIVVYCVISSGSSKNRASRVWGWFENKAKQEGGNGPKPYILRGGFSGWVAQGPEYTDLVNDYVPQQ</sequence>
<dbReference type="STRING" id="1173061.A0A0J9X6G8"/>
<dbReference type="Proteomes" id="UP000242525">
    <property type="component" value="Unassembled WGS sequence"/>
</dbReference>
<dbReference type="Pfam" id="PF00581">
    <property type="entry name" value="Rhodanese"/>
    <property type="match status" value="1"/>
</dbReference>
<dbReference type="SMART" id="SM00450">
    <property type="entry name" value="RHOD"/>
    <property type="match status" value="1"/>
</dbReference>
<feature type="domain" description="Rhodanese" evidence="1">
    <location>
        <begin position="40"/>
        <end position="144"/>
    </location>
</feature>
<dbReference type="InterPro" id="IPR036873">
    <property type="entry name" value="Rhodanese-like_dom_sf"/>
</dbReference>
<name>A0A0J9X6G8_GEOCN</name>
<dbReference type="InterPro" id="IPR001763">
    <property type="entry name" value="Rhodanese-like_dom"/>
</dbReference>
<evidence type="ECO:0000313" key="2">
    <source>
        <dbReference type="EMBL" id="CDO52751.1"/>
    </source>
</evidence>
<dbReference type="GO" id="GO:0005737">
    <property type="term" value="C:cytoplasm"/>
    <property type="evidence" value="ECO:0007669"/>
    <property type="project" value="TreeGrafter"/>
</dbReference>
<reference evidence="2" key="1">
    <citation type="submission" date="2014-03" db="EMBL/GenBank/DDBJ databases">
        <authorList>
            <person name="Casaregola S."/>
        </authorList>
    </citation>
    <scope>NUCLEOTIDE SEQUENCE [LARGE SCALE GENOMIC DNA]</scope>
    <source>
        <strain evidence="2">CLIB 918</strain>
    </source>
</reference>
<dbReference type="OrthoDB" id="8300214at2759"/>
<accession>A0A0J9X6G8</accession>
<evidence type="ECO:0000259" key="1">
    <source>
        <dbReference type="PROSITE" id="PS50206"/>
    </source>
</evidence>
<dbReference type="SUPFAM" id="SSF52821">
    <property type="entry name" value="Rhodanese/Cell cycle control phosphatase"/>
    <property type="match status" value="1"/>
</dbReference>
<dbReference type="Gene3D" id="3.40.250.10">
    <property type="entry name" value="Rhodanese-like domain"/>
    <property type="match status" value="1"/>
</dbReference>
<dbReference type="PROSITE" id="PS50206">
    <property type="entry name" value="RHODANESE_3"/>
    <property type="match status" value="1"/>
</dbReference>
<gene>
    <name evidence="2" type="ORF">BN980_GECA03s07149g</name>
</gene>
<proteinExistence type="predicted"/>
<keyword evidence="3" id="KW-1185">Reference proteome</keyword>
<comment type="caution">
    <text evidence="2">The sequence shown here is derived from an EMBL/GenBank/DDBJ whole genome shotgun (WGS) entry which is preliminary data.</text>
</comment>
<dbReference type="PANTHER" id="PTHR10828:SF50">
    <property type="entry name" value="REDUCTASE (ARC2), PUTATIVE (AFU_ORTHOLOGUE AFUA_6G13400)-RELATED"/>
    <property type="match status" value="1"/>
</dbReference>